<dbReference type="RefSeq" id="WP_014201876.1">
    <property type="nucleotide sequence ID" value="NC_016599.1"/>
</dbReference>
<dbReference type="NCBIfam" id="TIGR04183">
    <property type="entry name" value="Por_Secre_tail"/>
    <property type="match status" value="1"/>
</dbReference>
<dbReference type="SUPFAM" id="SSF52833">
    <property type="entry name" value="Thioredoxin-like"/>
    <property type="match status" value="1"/>
</dbReference>
<proteinExistence type="predicted"/>
<dbReference type="Proteomes" id="UP000005631">
    <property type="component" value="Chromosome"/>
</dbReference>
<keyword evidence="5" id="KW-1185">Reference proteome</keyword>
<gene>
    <name evidence="4" type="ordered locus">Oweho_1530</name>
</gene>
<dbReference type="HOGENOM" id="CLU_1146321_0_0_10"/>
<feature type="chain" id="PRO_5003515802" description="Secretion system C-terminal sorting domain-containing protein" evidence="2">
    <location>
        <begin position="19"/>
        <end position="242"/>
    </location>
</feature>
<evidence type="ECO:0000313" key="4">
    <source>
        <dbReference type="EMBL" id="AEV32520.1"/>
    </source>
</evidence>
<feature type="domain" description="Secretion system C-terminal sorting" evidence="3">
    <location>
        <begin position="183"/>
        <end position="240"/>
    </location>
</feature>
<dbReference type="EMBL" id="CP003156">
    <property type="protein sequence ID" value="AEV32520.1"/>
    <property type="molecule type" value="Genomic_DNA"/>
</dbReference>
<sequence>MKKIYTLFISIITFAASAQVMDVSVADCNNNASSIHAVLGTGKVLVVASDGLDCSICKSKAPGLQSWAAQNKTKIQVWGAMTFTYSNSTPTCTGVDSWVNSYGWTDIYTFVDANRHWFMSGTPRYTVYSPLDSSLAYQGFDENAALNTALQIAGNTTVGIDEVSQKDFYVSQSPGAVRLHNLPKGANTIQLVNLTGQVVKSINNVSEDGSYTLLTSNMNAGIYLVSAQNNKGFKAVRKVYVK</sequence>
<reference evidence="4 5" key="1">
    <citation type="journal article" date="2012" name="Stand. Genomic Sci.">
        <title>Genome sequence of the orange-pigmented seawater bacterium Owenweeksia hongkongensis type strain (UST20020801(T)).</title>
        <authorList>
            <person name="Riedel T."/>
            <person name="Held B."/>
            <person name="Nolan M."/>
            <person name="Lucas S."/>
            <person name="Lapidus A."/>
            <person name="Tice H."/>
            <person name="Del Rio T.G."/>
            <person name="Cheng J.F."/>
            <person name="Han C."/>
            <person name="Tapia R."/>
            <person name="Goodwin L.A."/>
            <person name="Pitluck S."/>
            <person name="Liolios K."/>
            <person name="Mavromatis K."/>
            <person name="Pagani I."/>
            <person name="Ivanova N."/>
            <person name="Mikhailova N."/>
            <person name="Pati A."/>
            <person name="Chen A."/>
            <person name="Palaniappan K."/>
            <person name="Rohde M."/>
            <person name="Tindall B.J."/>
            <person name="Detter J.C."/>
            <person name="Goker M."/>
            <person name="Woyke T."/>
            <person name="Bristow J."/>
            <person name="Eisen J.A."/>
            <person name="Markowitz V."/>
            <person name="Hugenholtz P."/>
            <person name="Klenk H.P."/>
            <person name="Kyrpides N.C."/>
        </authorList>
    </citation>
    <scope>NUCLEOTIDE SEQUENCE</scope>
    <source>
        <strain evidence="5">DSM 17368 / JCM 12287 / NRRL B-23963</strain>
    </source>
</reference>
<evidence type="ECO:0000256" key="1">
    <source>
        <dbReference type="ARBA" id="ARBA00022729"/>
    </source>
</evidence>
<dbReference type="Pfam" id="PF18962">
    <property type="entry name" value="Por_Secre_tail"/>
    <property type="match status" value="1"/>
</dbReference>
<accession>G8R8U0</accession>
<feature type="signal peptide" evidence="2">
    <location>
        <begin position="1"/>
        <end position="18"/>
    </location>
</feature>
<dbReference type="InterPro" id="IPR026444">
    <property type="entry name" value="Secre_tail"/>
</dbReference>
<keyword evidence="1 2" id="KW-0732">Signal</keyword>
<dbReference type="AlphaFoldDB" id="G8R8U0"/>
<evidence type="ECO:0000256" key="2">
    <source>
        <dbReference type="SAM" id="SignalP"/>
    </source>
</evidence>
<dbReference type="STRING" id="926562.Oweho_1530"/>
<evidence type="ECO:0000259" key="3">
    <source>
        <dbReference type="Pfam" id="PF18962"/>
    </source>
</evidence>
<dbReference type="InterPro" id="IPR036249">
    <property type="entry name" value="Thioredoxin-like_sf"/>
</dbReference>
<organism evidence="4 5">
    <name type="scientific">Owenweeksia hongkongensis (strain DSM 17368 / CIP 108786 / JCM 12287 / NRRL B-23963 / UST20020801)</name>
    <dbReference type="NCBI Taxonomy" id="926562"/>
    <lineage>
        <taxon>Bacteria</taxon>
        <taxon>Pseudomonadati</taxon>
        <taxon>Bacteroidota</taxon>
        <taxon>Flavobacteriia</taxon>
        <taxon>Flavobacteriales</taxon>
        <taxon>Owenweeksiaceae</taxon>
        <taxon>Owenweeksia</taxon>
    </lineage>
</organism>
<protein>
    <recommendedName>
        <fullName evidence="3">Secretion system C-terminal sorting domain-containing protein</fullName>
    </recommendedName>
</protein>
<name>G8R8U0_OWEHD</name>
<dbReference type="KEGG" id="oho:Oweho_1530"/>
<evidence type="ECO:0000313" key="5">
    <source>
        <dbReference type="Proteomes" id="UP000005631"/>
    </source>
</evidence>